<dbReference type="EMBL" id="ML737588">
    <property type="protein sequence ID" value="KAE8368125.1"/>
    <property type="molecule type" value="Genomic_DNA"/>
</dbReference>
<dbReference type="AlphaFoldDB" id="A0A5N7AEI5"/>
<keyword evidence="5" id="KW-0539">Nucleus</keyword>
<evidence type="ECO:0000256" key="3">
    <source>
        <dbReference type="ARBA" id="ARBA00023015"/>
    </source>
</evidence>
<evidence type="ECO:0000256" key="5">
    <source>
        <dbReference type="ARBA" id="ARBA00023242"/>
    </source>
</evidence>
<name>A0A5N7AEI5_9EURO</name>
<dbReference type="PANTHER" id="PTHR47338:SF27">
    <property type="entry name" value="ZN(II)2CYS6 TRANSCRIPTION FACTOR (EUROFUNG)"/>
    <property type="match status" value="1"/>
</dbReference>
<sequence>MAEEFCRRPAPPVDVLEHFVDVYRIKLHLQPLPIFNLTGLTDRLMAGPQYLLWSFLAVVLTFSNHIFYQNTEDIAKDLYSRSSEYAVMKLAWEGDPNPEVIQALCLVALKHIRAQQPTRAWMVIGVGTRLCALRPPHHDGSSLIRGDDSTSRAYWSVFVLERFFLSRTMGLSSAETPEYPESAPLPPPIVAAMGNTFSNSATLSAQQTSPLGRDGIGPPFYRLVSLWGKVGCYMHSLREGELEEPWLPDSTISKLNIELIEHEARVGKEHLLSNLEFSARSAAEIAQYCEYWNPWIAGEILWHAISAILNHPFIHLVVLRAQEGIPQSSGFLQQKCDQALYHASWVFRLIQLTEGLMEIVNPLVGDAVAATATVLWPFQFTRTPKIVQTARDDLIKCDNFLSQMALTWPHMSNKVNIIRKLQALAEKNRKTPAADEATICFQPTLFCSLLDPQFGETVSNGLPNTDLDPLSENDSQSKMHLKTHFVHPLLEEQCSGRQQEETFSAPNSTEDFFMSTDNMDQFIIEELSSHFLQSGLWNMAPDSI</sequence>
<reference evidence="6 7" key="1">
    <citation type="submission" date="2019-04" db="EMBL/GenBank/DDBJ databases">
        <title>Friends and foes A comparative genomics studyof 23 Aspergillus species from section Flavi.</title>
        <authorList>
            <consortium name="DOE Joint Genome Institute"/>
            <person name="Kjaerbolling I."/>
            <person name="Vesth T."/>
            <person name="Frisvad J.C."/>
            <person name="Nybo J.L."/>
            <person name="Theobald S."/>
            <person name="Kildgaard S."/>
            <person name="Isbrandt T."/>
            <person name="Kuo A."/>
            <person name="Sato A."/>
            <person name="Lyhne E.K."/>
            <person name="Kogle M.E."/>
            <person name="Wiebenga A."/>
            <person name="Kun R.S."/>
            <person name="Lubbers R.J."/>
            <person name="Makela M.R."/>
            <person name="Barry K."/>
            <person name="Chovatia M."/>
            <person name="Clum A."/>
            <person name="Daum C."/>
            <person name="Haridas S."/>
            <person name="He G."/>
            <person name="LaButti K."/>
            <person name="Lipzen A."/>
            <person name="Mondo S."/>
            <person name="Riley R."/>
            <person name="Salamov A."/>
            <person name="Simmons B.A."/>
            <person name="Magnuson J.K."/>
            <person name="Henrissat B."/>
            <person name="Mortensen U.H."/>
            <person name="Larsen T.O."/>
            <person name="Devries R.P."/>
            <person name="Grigoriev I.V."/>
            <person name="Machida M."/>
            <person name="Baker S.E."/>
            <person name="Andersen M.R."/>
        </authorList>
    </citation>
    <scope>NUCLEOTIDE SEQUENCE [LARGE SCALE GENOMIC DNA]</scope>
    <source>
        <strain evidence="6 7">CBS 763.97</strain>
    </source>
</reference>
<dbReference type="PANTHER" id="PTHR47338">
    <property type="entry name" value="ZN(II)2CYS6 TRANSCRIPTION FACTOR (EUROFUNG)-RELATED"/>
    <property type="match status" value="1"/>
</dbReference>
<gene>
    <name evidence="6" type="ORF">BDV27DRAFT_154296</name>
</gene>
<dbReference type="GO" id="GO:0005634">
    <property type="term" value="C:nucleus"/>
    <property type="evidence" value="ECO:0007669"/>
    <property type="project" value="UniProtKB-SubCell"/>
</dbReference>
<dbReference type="GO" id="GO:0046872">
    <property type="term" value="F:metal ion binding"/>
    <property type="evidence" value="ECO:0007669"/>
    <property type="project" value="UniProtKB-KW"/>
</dbReference>
<accession>A0A5N7AEI5</accession>
<keyword evidence="7" id="KW-1185">Reference proteome</keyword>
<keyword evidence="3" id="KW-0805">Transcription regulation</keyword>
<dbReference type="GO" id="GO:0000981">
    <property type="term" value="F:DNA-binding transcription factor activity, RNA polymerase II-specific"/>
    <property type="evidence" value="ECO:0007669"/>
    <property type="project" value="InterPro"/>
</dbReference>
<keyword evidence="2" id="KW-0479">Metal-binding</keyword>
<dbReference type="OrthoDB" id="2943660at2759"/>
<evidence type="ECO:0000256" key="4">
    <source>
        <dbReference type="ARBA" id="ARBA00023163"/>
    </source>
</evidence>
<dbReference type="InterPro" id="IPR050815">
    <property type="entry name" value="TF_fung"/>
</dbReference>
<evidence type="ECO:0000256" key="2">
    <source>
        <dbReference type="ARBA" id="ARBA00022723"/>
    </source>
</evidence>
<evidence type="ECO:0008006" key="8">
    <source>
        <dbReference type="Google" id="ProtNLM"/>
    </source>
</evidence>
<protein>
    <recommendedName>
        <fullName evidence="8">Transcription factor domain-containing protein</fullName>
    </recommendedName>
</protein>
<organism evidence="6 7">
    <name type="scientific">Aspergillus caelatus</name>
    <dbReference type="NCBI Taxonomy" id="61420"/>
    <lineage>
        <taxon>Eukaryota</taxon>
        <taxon>Fungi</taxon>
        <taxon>Dikarya</taxon>
        <taxon>Ascomycota</taxon>
        <taxon>Pezizomycotina</taxon>
        <taxon>Eurotiomycetes</taxon>
        <taxon>Eurotiomycetidae</taxon>
        <taxon>Eurotiales</taxon>
        <taxon>Aspergillaceae</taxon>
        <taxon>Aspergillus</taxon>
        <taxon>Aspergillus subgen. Circumdati</taxon>
    </lineage>
</organism>
<comment type="subcellular location">
    <subcellularLocation>
        <location evidence="1">Nucleus</location>
    </subcellularLocation>
</comment>
<keyword evidence="4" id="KW-0804">Transcription</keyword>
<dbReference type="GeneID" id="43656382"/>
<dbReference type="RefSeq" id="XP_031931206.1">
    <property type="nucleotide sequence ID" value="XM_032071936.1"/>
</dbReference>
<dbReference type="Proteomes" id="UP000326268">
    <property type="component" value="Unassembled WGS sequence"/>
</dbReference>
<evidence type="ECO:0000256" key="1">
    <source>
        <dbReference type="ARBA" id="ARBA00004123"/>
    </source>
</evidence>
<proteinExistence type="predicted"/>
<dbReference type="CDD" id="cd12148">
    <property type="entry name" value="fungal_TF_MHR"/>
    <property type="match status" value="1"/>
</dbReference>
<evidence type="ECO:0000313" key="7">
    <source>
        <dbReference type="Proteomes" id="UP000326268"/>
    </source>
</evidence>
<evidence type="ECO:0000313" key="6">
    <source>
        <dbReference type="EMBL" id="KAE8368125.1"/>
    </source>
</evidence>